<dbReference type="SUPFAM" id="SSF51735">
    <property type="entry name" value="NAD(P)-binding Rossmann-fold domains"/>
    <property type="match status" value="1"/>
</dbReference>
<evidence type="ECO:0000313" key="4">
    <source>
        <dbReference type="Proteomes" id="UP000367825"/>
    </source>
</evidence>
<comment type="similarity">
    <text evidence="1">Belongs to the short-chain dehydrogenases/reductases (SDR) family.</text>
</comment>
<dbReference type="FunFam" id="3.40.50.720:FF:000084">
    <property type="entry name" value="Short-chain dehydrogenase reductase"/>
    <property type="match status" value="1"/>
</dbReference>
<protein>
    <submittedName>
        <fullName evidence="3">3-ketoacyl-ACP reductase</fullName>
    </submittedName>
</protein>
<name>A0A5E4WZU9_9BURK</name>
<dbReference type="Proteomes" id="UP000367825">
    <property type="component" value="Unassembled WGS sequence"/>
</dbReference>
<proteinExistence type="inferred from homology"/>
<dbReference type="PANTHER" id="PTHR42760">
    <property type="entry name" value="SHORT-CHAIN DEHYDROGENASES/REDUCTASES FAMILY MEMBER"/>
    <property type="match status" value="1"/>
</dbReference>
<sequence length="241" mass="24211">MTYRPDLLAGKVALVTGGTTGIGAAVAAGLAALGARVSAAGLPAPQGTPVPPAGVSVVALDVSDDASVTQVVGAHDALDIVVNCAGVIRRNAELDPAVFAQVIDINLTGTMRVCAAAREKLRASGGCIVNTASMLSFFGGGLVPGYSASKGGVAQLTKSLAIAYAADGIRVNAIAPGWIATPLTQALQENDERSKGILERTPMKRWGTPEEVANVAVFLTTPAASFMTGAVVPVDGGYLSV</sequence>
<evidence type="ECO:0000256" key="2">
    <source>
        <dbReference type="SAM" id="Phobius"/>
    </source>
</evidence>
<dbReference type="RefSeq" id="WP_150556808.1">
    <property type="nucleotide sequence ID" value="NZ_CABPSC010000015.1"/>
</dbReference>
<organism evidence="3 4">
    <name type="scientific">Pandoraea nosoerga</name>
    <dbReference type="NCBI Taxonomy" id="2508296"/>
    <lineage>
        <taxon>Bacteria</taxon>
        <taxon>Pseudomonadati</taxon>
        <taxon>Pseudomonadota</taxon>
        <taxon>Betaproteobacteria</taxon>
        <taxon>Burkholderiales</taxon>
        <taxon>Burkholderiaceae</taxon>
        <taxon>Pandoraea</taxon>
    </lineage>
</organism>
<dbReference type="InterPro" id="IPR002347">
    <property type="entry name" value="SDR_fam"/>
</dbReference>
<keyword evidence="2" id="KW-0812">Transmembrane</keyword>
<reference evidence="3 4" key="1">
    <citation type="submission" date="2019-08" db="EMBL/GenBank/DDBJ databases">
        <authorList>
            <person name="Peeters C."/>
        </authorList>
    </citation>
    <scope>NUCLEOTIDE SEQUENCE [LARGE SCALE GENOMIC DNA]</scope>
    <source>
        <strain evidence="3 4">LMG 31109</strain>
    </source>
</reference>
<keyword evidence="4" id="KW-1185">Reference proteome</keyword>
<dbReference type="OrthoDB" id="9806974at2"/>
<dbReference type="GO" id="GO:0030497">
    <property type="term" value="P:fatty acid elongation"/>
    <property type="evidence" value="ECO:0007669"/>
    <property type="project" value="TreeGrafter"/>
</dbReference>
<dbReference type="InterPro" id="IPR036291">
    <property type="entry name" value="NAD(P)-bd_dom_sf"/>
</dbReference>
<dbReference type="PANTHER" id="PTHR42760:SF40">
    <property type="entry name" value="3-OXOACYL-[ACYL-CARRIER-PROTEIN] REDUCTASE, CHLOROPLASTIC"/>
    <property type="match status" value="1"/>
</dbReference>
<dbReference type="PRINTS" id="PR00081">
    <property type="entry name" value="GDHRDH"/>
</dbReference>
<evidence type="ECO:0000256" key="1">
    <source>
        <dbReference type="ARBA" id="ARBA00006484"/>
    </source>
</evidence>
<keyword evidence="2" id="KW-0472">Membrane</keyword>
<keyword evidence="2" id="KW-1133">Transmembrane helix</keyword>
<accession>A0A5E4WZU9</accession>
<evidence type="ECO:0000313" key="3">
    <source>
        <dbReference type="EMBL" id="VVE29557.1"/>
    </source>
</evidence>
<dbReference type="PRINTS" id="PR00080">
    <property type="entry name" value="SDRFAMILY"/>
</dbReference>
<dbReference type="InterPro" id="IPR020904">
    <property type="entry name" value="Sc_DH/Rdtase_CS"/>
</dbReference>
<dbReference type="PROSITE" id="PS00061">
    <property type="entry name" value="ADH_SHORT"/>
    <property type="match status" value="1"/>
</dbReference>
<dbReference type="GO" id="GO:0016616">
    <property type="term" value="F:oxidoreductase activity, acting on the CH-OH group of donors, NAD or NADP as acceptor"/>
    <property type="evidence" value="ECO:0007669"/>
    <property type="project" value="TreeGrafter"/>
</dbReference>
<dbReference type="Pfam" id="PF13561">
    <property type="entry name" value="adh_short_C2"/>
    <property type="match status" value="1"/>
</dbReference>
<gene>
    <name evidence="3" type="ORF">PNO31109_03560</name>
</gene>
<dbReference type="AlphaFoldDB" id="A0A5E4WZU9"/>
<dbReference type="Gene3D" id="3.40.50.720">
    <property type="entry name" value="NAD(P)-binding Rossmann-like Domain"/>
    <property type="match status" value="1"/>
</dbReference>
<feature type="transmembrane region" description="Helical" evidence="2">
    <location>
        <begin position="12"/>
        <end position="35"/>
    </location>
</feature>
<dbReference type="EMBL" id="CABPSC010000015">
    <property type="protein sequence ID" value="VVE29557.1"/>
    <property type="molecule type" value="Genomic_DNA"/>
</dbReference>